<keyword evidence="3" id="KW-1185">Reference proteome</keyword>
<comment type="caution">
    <text evidence="2">The sequence shown here is derived from an EMBL/GenBank/DDBJ whole genome shotgun (WGS) entry which is preliminary data.</text>
</comment>
<feature type="transmembrane region" description="Helical" evidence="1">
    <location>
        <begin position="6"/>
        <end position="26"/>
    </location>
</feature>
<dbReference type="RefSeq" id="WP_006068917.1">
    <property type="nucleotide sequence ID" value="NZ_ABCY02000001.1"/>
</dbReference>
<dbReference type="Gene3D" id="1.25.40.10">
    <property type="entry name" value="Tetratricopeptide repeat domain"/>
    <property type="match status" value="1"/>
</dbReference>
<evidence type="ECO:0000313" key="3">
    <source>
        <dbReference type="Proteomes" id="UP000006163"/>
    </source>
</evidence>
<organism evidence="2 3">
    <name type="scientific">Borreliella valaisiana VS116</name>
    <dbReference type="NCBI Taxonomy" id="445987"/>
    <lineage>
        <taxon>Bacteria</taxon>
        <taxon>Pseudomonadati</taxon>
        <taxon>Spirochaetota</taxon>
        <taxon>Spirochaetia</taxon>
        <taxon>Spirochaetales</taxon>
        <taxon>Borreliaceae</taxon>
        <taxon>Borreliella</taxon>
    </lineage>
</organism>
<keyword evidence="1" id="KW-0812">Transmembrane</keyword>
<dbReference type="InterPro" id="IPR011990">
    <property type="entry name" value="TPR-like_helical_dom_sf"/>
</dbReference>
<keyword evidence="1" id="KW-1133">Transmembrane helix</keyword>
<accession>D6RWX3</accession>
<dbReference type="GeneID" id="63640904"/>
<name>D6RWX3_BORVA</name>
<proteinExistence type="predicted"/>
<evidence type="ECO:0000256" key="1">
    <source>
        <dbReference type="SAM" id="Phobius"/>
    </source>
</evidence>
<reference evidence="2 3" key="1">
    <citation type="submission" date="2009-01" db="EMBL/GenBank/DDBJ databases">
        <authorList>
            <person name="Fraser-Liggett C.M."/>
            <person name="Mongodin E.F."/>
            <person name="Casjens B."/>
            <person name="Dunn J."/>
            <person name="Luft B."/>
            <person name="Qiu W."/>
            <person name="Schutzer S."/>
            <person name="Sebastian Y."/>
        </authorList>
    </citation>
    <scope>NUCLEOTIDE SEQUENCE [LARGE SCALE GENOMIC DNA]</scope>
    <source>
        <strain evidence="2 3">VS116</strain>
    </source>
</reference>
<gene>
    <name evidence="2" type="ORF">BVAVS116_0125</name>
</gene>
<dbReference type="EMBL" id="ABCY02000001">
    <property type="protein sequence ID" value="EEF82116.1"/>
    <property type="molecule type" value="Genomic_DNA"/>
</dbReference>
<dbReference type="Proteomes" id="UP000006163">
    <property type="component" value="Unassembled WGS sequence"/>
</dbReference>
<sequence>MAKNGLLVFFIAIIFVFVSIVVVVFYNSLGKDYVKSGGEIVENLEKDLHDYLKENDAKEREKISLKIKELISKEKEISSYFISRFYLARAIYLQSQAQYDEAIKDLDIVIKAKGIESEIAFINKAAVYEKMGLKEDALLVYEDLINSTSLGFLKVRALLSKAVLIEEKDKDLALKVYEEIVKFPYENNLYINIANNKILELKQN</sequence>
<dbReference type="SUPFAM" id="SSF48452">
    <property type="entry name" value="TPR-like"/>
    <property type="match status" value="1"/>
</dbReference>
<keyword evidence="1" id="KW-0472">Membrane</keyword>
<protein>
    <recommendedName>
        <fullName evidence="4">Tetratricopeptide repeat domain protein</fullName>
    </recommendedName>
</protein>
<evidence type="ECO:0008006" key="4">
    <source>
        <dbReference type="Google" id="ProtNLM"/>
    </source>
</evidence>
<dbReference type="OrthoDB" id="350540at2"/>
<dbReference type="HOGENOM" id="CLU_1346749_0_0_12"/>
<dbReference type="AlphaFoldDB" id="D6RWX3"/>
<evidence type="ECO:0000313" key="2">
    <source>
        <dbReference type="EMBL" id="EEF82116.1"/>
    </source>
</evidence>